<feature type="region of interest" description="Disordered" evidence="1">
    <location>
        <begin position="113"/>
        <end position="133"/>
    </location>
</feature>
<keyword evidence="3" id="KW-1185">Reference proteome</keyword>
<proteinExistence type="predicted"/>
<evidence type="ECO:0000313" key="3">
    <source>
        <dbReference type="Proteomes" id="UP001499930"/>
    </source>
</evidence>
<feature type="compositionally biased region" description="Basic and acidic residues" evidence="1">
    <location>
        <begin position="123"/>
        <end position="133"/>
    </location>
</feature>
<evidence type="ECO:0000256" key="1">
    <source>
        <dbReference type="SAM" id="MobiDB-lite"/>
    </source>
</evidence>
<sequence>MISRRSPTGTGHPGRHEYLSRSRVTRETFAENSGGPVGAGDAVADGPAVGVAAVGVAPVGSGTATPVADGFTEGDAAGAEVAGEAAGEAATPHAATVRQPVTVASAARVRIANLEPGTCRPPRKTDKSDKKPL</sequence>
<reference evidence="3" key="1">
    <citation type="journal article" date="2019" name="Int. J. Syst. Evol. Microbiol.">
        <title>The Global Catalogue of Microorganisms (GCM) 10K type strain sequencing project: providing services to taxonomists for standard genome sequencing and annotation.</title>
        <authorList>
            <consortium name="The Broad Institute Genomics Platform"/>
            <consortium name="The Broad Institute Genome Sequencing Center for Infectious Disease"/>
            <person name="Wu L."/>
            <person name="Ma J."/>
        </authorList>
    </citation>
    <scope>NUCLEOTIDE SEQUENCE [LARGE SCALE GENOMIC DNA]</scope>
    <source>
        <strain evidence="3">JCM 3106</strain>
    </source>
</reference>
<evidence type="ECO:0000313" key="2">
    <source>
        <dbReference type="EMBL" id="GAA3000190.1"/>
    </source>
</evidence>
<organism evidence="2 3">
    <name type="scientific">Streptosporangium longisporum</name>
    <dbReference type="NCBI Taxonomy" id="46187"/>
    <lineage>
        <taxon>Bacteria</taxon>
        <taxon>Bacillati</taxon>
        <taxon>Actinomycetota</taxon>
        <taxon>Actinomycetes</taxon>
        <taxon>Streptosporangiales</taxon>
        <taxon>Streptosporangiaceae</taxon>
        <taxon>Streptosporangium</taxon>
    </lineage>
</organism>
<accession>A0ABP6KFK8</accession>
<gene>
    <name evidence="2" type="ORF">GCM10017559_21380</name>
</gene>
<dbReference type="EMBL" id="BAAAWD010000006">
    <property type="protein sequence ID" value="GAA3000190.1"/>
    <property type="molecule type" value="Genomic_DNA"/>
</dbReference>
<comment type="caution">
    <text evidence="2">The sequence shown here is derived from an EMBL/GenBank/DDBJ whole genome shotgun (WGS) entry which is preliminary data.</text>
</comment>
<feature type="region of interest" description="Disordered" evidence="1">
    <location>
        <begin position="1"/>
        <end position="41"/>
    </location>
</feature>
<protein>
    <submittedName>
        <fullName evidence="2">Uncharacterized protein</fullName>
    </submittedName>
</protein>
<feature type="compositionally biased region" description="Basic and acidic residues" evidence="1">
    <location>
        <begin position="14"/>
        <end position="29"/>
    </location>
</feature>
<name>A0ABP6KFK8_9ACTN</name>
<dbReference type="Proteomes" id="UP001499930">
    <property type="component" value="Unassembled WGS sequence"/>
</dbReference>